<dbReference type="Gene3D" id="3.40.350.10">
    <property type="entry name" value="Creatinase/prolidase N-terminal domain"/>
    <property type="match status" value="1"/>
</dbReference>
<dbReference type="GO" id="GO:0070006">
    <property type="term" value="F:metalloaminopeptidase activity"/>
    <property type="evidence" value="ECO:0007669"/>
    <property type="project" value="InterPro"/>
</dbReference>
<dbReference type="InterPro" id="IPR036005">
    <property type="entry name" value="Creatinase/aminopeptidase-like"/>
</dbReference>
<dbReference type="Pfam" id="PF05195">
    <property type="entry name" value="AMP_N"/>
    <property type="match status" value="1"/>
</dbReference>
<evidence type="ECO:0000256" key="8">
    <source>
        <dbReference type="RuleBase" id="RU000590"/>
    </source>
</evidence>
<evidence type="ECO:0000259" key="9">
    <source>
        <dbReference type="SMART" id="SM01011"/>
    </source>
</evidence>
<dbReference type="PANTHER" id="PTHR43226:SF4">
    <property type="entry name" value="XAA-PRO AMINOPEPTIDASE 3"/>
    <property type="match status" value="1"/>
</dbReference>
<dbReference type="InterPro" id="IPR000994">
    <property type="entry name" value="Pept_M24"/>
</dbReference>
<dbReference type="InterPro" id="IPR007865">
    <property type="entry name" value="Aminopep_P_N"/>
</dbReference>
<keyword evidence="5 8" id="KW-0479">Metal-binding</keyword>
<dbReference type="EC" id="3.4.11.9" evidence="4"/>
<evidence type="ECO:0000256" key="7">
    <source>
        <dbReference type="ARBA" id="ARBA00023211"/>
    </source>
</evidence>
<dbReference type="GO" id="GO:0005829">
    <property type="term" value="C:cytosol"/>
    <property type="evidence" value="ECO:0007669"/>
    <property type="project" value="TreeGrafter"/>
</dbReference>
<evidence type="ECO:0000313" key="10">
    <source>
        <dbReference type="EMBL" id="HFM98373.1"/>
    </source>
</evidence>
<dbReference type="InterPro" id="IPR052433">
    <property type="entry name" value="X-Pro_dipept-like"/>
</dbReference>
<comment type="catalytic activity">
    <reaction evidence="1">
        <text>Release of any N-terminal amino acid, including proline, that is linked to proline, even from a dipeptide or tripeptide.</text>
        <dbReference type="EC" id="3.4.11.9"/>
    </reaction>
</comment>
<sequence length="471" mass="51624">MQTVDRPLALVETLRSRRQRLAQLFPQPAVLWSGGSSGRNFPANTYPFRASSHFLYFAGLPLEDAAIRLEAGKLQLFMDEATPASALWHGETPSRSEIAAAIGADDAYPLSELKNWAEGTATIAVQDAQTRLRQSHLLNRMLMPANAPQDLDAELANAIVALRSIHDELALAEIRRAISVSVAAHKAGMAATRTAKTEAHIRAAIEAVMIAHEMPPAYTSIVTIRGEVLHNAHSPHSLHSGDLLLADAGAETPTGWAADLTRTYPVSGRFLASQRAIYDVVLAAHDACIAAIQPEVEYREIHLIAARTIAAGLVDLGILRGNPTDLVEQDAHALFFPHGVGHLLGLDVHDMEDLGDRAGYAEGRGRSDRFGLCYLRLDRPLKAGMVVTIEPGFYQVPAILQDPQRRDRYRDMVNWERLAEFSDVRGIRIEDDVLVTDTGCEVLSADLPTHADEIEQLTQMQVRRTSRDTSD</sequence>
<comment type="similarity">
    <text evidence="3 8">Belongs to the peptidase M24B family.</text>
</comment>
<dbReference type="SUPFAM" id="SSF55920">
    <property type="entry name" value="Creatinase/aminopeptidase"/>
    <property type="match status" value="1"/>
</dbReference>
<proteinExistence type="inferred from homology"/>
<dbReference type="PANTHER" id="PTHR43226">
    <property type="entry name" value="XAA-PRO AMINOPEPTIDASE 3"/>
    <property type="match status" value="1"/>
</dbReference>
<dbReference type="GO" id="GO:0030145">
    <property type="term" value="F:manganese ion binding"/>
    <property type="evidence" value="ECO:0007669"/>
    <property type="project" value="InterPro"/>
</dbReference>
<evidence type="ECO:0000256" key="2">
    <source>
        <dbReference type="ARBA" id="ARBA00001936"/>
    </source>
</evidence>
<evidence type="ECO:0000256" key="1">
    <source>
        <dbReference type="ARBA" id="ARBA00001424"/>
    </source>
</evidence>
<name>A0A7C3PEN1_9CYAN</name>
<dbReference type="GO" id="GO:0006508">
    <property type="term" value="P:proteolysis"/>
    <property type="evidence" value="ECO:0007669"/>
    <property type="project" value="TreeGrafter"/>
</dbReference>
<reference evidence="10" key="1">
    <citation type="journal article" date="2020" name="mSystems">
        <title>Genome- and Community-Level Interaction Insights into Carbon Utilization and Element Cycling Functions of Hydrothermarchaeota in Hydrothermal Sediment.</title>
        <authorList>
            <person name="Zhou Z."/>
            <person name="Liu Y."/>
            <person name="Xu W."/>
            <person name="Pan J."/>
            <person name="Luo Z.H."/>
            <person name="Li M."/>
        </authorList>
    </citation>
    <scope>NUCLEOTIDE SEQUENCE [LARGE SCALE GENOMIC DNA]</scope>
    <source>
        <strain evidence="10">SpSt-418</strain>
    </source>
</reference>
<accession>A0A7C3PEN1</accession>
<dbReference type="SMART" id="SM01011">
    <property type="entry name" value="AMP_N"/>
    <property type="match status" value="1"/>
</dbReference>
<feature type="domain" description="Aminopeptidase P N-terminal" evidence="9">
    <location>
        <begin position="9"/>
        <end position="134"/>
    </location>
</feature>
<dbReference type="SUPFAM" id="SSF53092">
    <property type="entry name" value="Creatinase/prolidase N-terminal domain"/>
    <property type="match status" value="1"/>
</dbReference>
<dbReference type="Gene3D" id="3.90.230.10">
    <property type="entry name" value="Creatinase/methionine aminopeptidase superfamily"/>
    <property type="match status" value="1"/>
</dbReference>
<keyword evidence="10" id="KW-0645">Protease</keyword>
<dbReference type="InterPro" id="IPR001131">
    <property type="entry name" value="Peptidase_M24B_aminopep-P_CS"/>
</dbReference>
<gene>
    <name evidence="10" type="ORF">ENR64_11575</name>
</gene>
<dbReference type="PROSITE" id="PS00491">
    <property type="entry name" value="PROLINE_PEPTIDASE"/>
    <property type="match status" value="1"/>
</dbReference>
<protein>
    <recommendedName>
        <fullName evidence="4">Xaa-Pro aminopeptidase</fullName>
        <ecNumber evidence="4">3.4.11.9</ecNumber>
    </recommendedName>
</protein>
<dbReference type="CDD" id="cd01087">
    <property type="entry name" value="Prolidase"/>
    <property type="match status" value="1"/>
</dbReference>
<dbReference type="InterPro" id="IPR029149">
    <property type="entry name" value="Creatin/AminoP/Spt16_N"/>
</dbReference>
<keyword evidence="10" id="KW-0031">Aminopeptidase</keyword>
<keyword evidence="7" id="KW-0464">Manganese</keyword>
<evidence type="ECO:0000256" key="4">
    <source>
        <dbReference type="ARBA" id="ARBA00012574"/>
    </source>
</evidence>
<comment type="caution">
    <text evidence="10">The sequence shown here is derived from an EMBL/GenBank/DDBJ whole genome shotgun (WGS) entry which is preliminary data.</text>
</comment>
<dbReference type="Pfam" id="PF00557">
    <property type="entry name" value="Peptidase_M24"/>
    <property type="match status" value="1"/>
</dbReference>
<comment type="cofactor">
    <cofactor evidence="2">
        <name>Mn(2+)</name>
        <dbReference type="ChEBI" id="CHEBI:29035"/>
    </cofactor>
</comment>
<keyword evidence="6" id="KW-0378">Hydrolase</keyword>
<organism evidence="10">
    <name type="scientific">Oscillatoriales cyanobacterium SpSt-418</name>
    <dbReference type="NCBI Taxonomy" id="2282169"/>
    <lineage>
        <taxon>Bacteria</taxon>
        <taxon>Bacillati</taxon>
        <taxon>Cyanobacteriota</taxon>
        <taxon>Cyanophyceae</taxon>
        <taxon>Oscillatoriophycideae</taxon>
        <taxon>Oscillatoriales</taxon>
    </lineage>
</organism>
<evidence type="ECO:0000256" key="3">
    <source>
        <dbReference type="ARBA" id="ARBA00008766"/>
    </source>
</evidence>
<evidence type="ECO:0000256" key="6">
    <source>
        <dbReference type="ARBA" id="ARBA00022801"/>
    </source>
</evidence>
<dbReference type="EMBL" id="DSRU01000166">
    <property type="protein sequence ID" value="HFM98373.1"/>
    <property type="molecule type" value="Genomic_DNA"/>
</dbReference>
<dbReference type="AlphaFoldDB" id="A0A7C3PEN1"/>
<evidence type="ECO:0000256" key="5">
    <source>
        <dbReference type="ARBA" id="ARBA00022723"/>
    </source>
</evidence>